<accession>A0A160KW69</accession>
<sequence>MSPMTQTFPAWLRDQQKRDDEVGRFAHAFGSRDDLPEHGGRAIYDGYFASEPESAQADLDRAWMEFEAHPEPSATSDRPEGLR</sequence>
<dbReference type="AlphaFoldDB" id="A0A160KW69"/>
<evidence type="ECO:0008006" key="3">
    <source>
        <dbReference type="Google" id="ProtNLM"/>
    </source>
</evidence>
<reference evidence="1 2" key="1">
    <citation type="submission" date="2016-05" db="EMBL/GenBank/DDBJ databases">
        <title>Complete genome sequence of Rathayibacter tritici NCPPB 1953.</title>
        <authorList>
            <person name="Park J."/>
            <person name="Lee H.-H."/>
            <person name="Lee S.-W."/>
            <person name="Seo Y.-S."/>
        </authorList>
    </citation>
    <scope>NUCLEOTIDE SEQUENCE [LARGE SCALE GENOMIC DNA]</scope>
    <source>
        <strain evidence="1 2">NCPPB 1953</strain>
    </source>
</reference>
<keyword evidence="2" id="KW-1185">Reference proteome</keyword>
<proteinExistence type="predicted"/>
<organism evidence="1 2">
    <name type="scientific">Rathayibacter tritici</name>
    <dbReference type="NCBI Taxonomy" id="33888"/>
    <lineage>
        <taxon>Bacteria</taxon>
        <taxon>Bacillati</taxon>
        <taxon>Actinomycetota</taxon>
        <taxon>Actinomycetes</taxon>
        <taxon>Micrococcales</taxon>
        <taxon>Microbacteriaceae</taxon>
        <taxon>Rathayibacter</taxon>
    </lineage>
</organism>
<evidence type="ECO:0000313" key="1">
    <source>
        <dbReference type="EMBL" id="AND17658.1"/>
    </source>
</evidence>
<evidence type="ECO:0000313" key="2">
    <source>
        <dbReference type="Proteomes" id="UP000077071"/>
    </source>
</evidence>
<dbReference type="Proteomes" id="UP000077071">
    <property type="component" value="Chromosome"/>
</dbReference>
<name>A0A160KW69_9MICO</name>
<dbReference type="PATRIC" id="fig|33888.3.peg.2843"/>
<gene>
    <name evidence="1" type="ORF">A6122_2543</name>
</gene>
<dbReference type="KEGG" id="rtn:A6122_2543"/>
<protein>
    <recommendedName>
        <fullName evidence="3">YozE SAM-like domain-containing protein</fullName>
    </recommendedName>
</protein>
<dbReference type="EMBL" id="CP015515">
    <property type="protein sequence ID" value="AND17658.1"/>
    <property type="molecule type" value="Genomic_DNA"/>
</dbReference>